<dbReference type="EMBL" id="CASHSV030000002">
    <property type="protein sequence ID" value="CAJ2635434.1"/>
    <property type="molecule type" value="Genomic_DNA"/>
</dbReference>
<accession>A0ACB0IT14</accession>
<comment type="caution">
    <text evidence="1">The sequence shown here is derived from an EMBL/GenBank/DDBJ whole genome shotgun (WGS) entry which is preliminary data.</text>
</comment>
<protein>
    <submittedName>
        <fullName evidence="1">Uncharacterized protein</fullName>
    </submittedName>
</protein>
<reference evidence="1" key="1">
    <citation type="submission" date="2023-10" db="EMBL/GenBank/DDBJ databases">
        <authorList>
            <person name="Rodriguez Cubillos JULIANA M."/>
            <person name="De Vega J."/>
        </authorList>
    </citation>
    <scope>NUCLEOTIDE SEQUENCE</scope>
</reference>
<evidence type="ECO:0000313" key="1">
    <source>
        <dbReference type="EMBL" id="CAJ2635434.1"/>
    </source>
</evidence>
<proteinExistence type="predicted"/>
<organism evidence="1 2">
    <name type="scientific">Trifolium pratense</name>
    <name type="common">Red clover</name>
    <dbReference type="NCBI Taxonomy" id="57577"/>
    <lineage>
        <taxon>Eukaryota</taxon>
        <taxon>Viridiplantae</taxon>
        <taxon>Streptophyta</taxon>
        <taxon>Embryophyta</taxon>
        <taxon>Tracheophyta</taxon>
        <taxon>Spermatophyta</taxon>
        <taxon>Magnoliopsida</taxon>
        <taxon>eudicotyledons</taxon>
        <taxon>Gunneridae</taxon>
        <taxon>Pentapetalae</taxon>
        <taxon>rosids</taxon>
        <taxon>fabids</taxon>
        <taxon>Fabales</taxon>
        <taxon>Fabaceae</taxon>
        <taxon>Papilionoideae</taxon>
        <taxon>50 kb inversion clade</taxon>
        <taxon>NPAAA clade</taxon>
        <taxon>Hologalegina</taxon>
        <taxon>IRL clade</taxon>
        <taxon>Trifolieae</taxon>
        <taxon>Trifolium</taxon>
    </lineage>
</organism>
<sequence length="919" mass="100352">MFFSFSFSLHRGLLCRIKAFNCFLVLLCTLFCLSGYGLCVTHARPNLPEYDACVSSGKNCDLGFSDTVVGGGNLGSASTSIRNSFQNVCPDTHSFCVPLTIYGFNDEEKSLKAASLGVSGRQCDGPFCGLSQDSEVTSSVKDLLLSPNTVTHVGIIYCSNLRTDLYNLSPEVSNLQENCKLVIFTNDTTSPQVEIPCEDALHVCFEHQRLSFEEIKDKTKLVSSGSTRAEYVVRKMGLPPNVKVTETTDVDELVNGNWMSQGTTDAMSVLVDDEVLFPMVQVGSYVSRWITVKNPSHHPVTMKLILNTEEIIDDCRGLDDIFPNFSSGNLVIDEVISAAKYGFSVPGNAVTEAYVHPNDYATLGPIHFYPSKRCGWNGSALIKNNLTGVESIPLRGIGGLSSLALLERSEHVQSISFDLKLHNLLSFSLSYSLLHMKDMVSACSQPLVKEIYAKNTGDLPLEVKTMRVSGRECGLDGFKIHDCKGFALDPGESIKLQISYQTDFSAAKVHRDLELALASGIFLIPMKASVPYGVLCNCKKFMFWVRVKKWLLGFILVASLFFMVSLDYLCKNDNNSIHITLQHDAKTPLVPCSNQRKDKLSVSDKTPNMFCSVRKGPTSTMRATCVRYSYDLRKTSDQEISQHLTQDSENHKQTSLLFDTTKKGKSPTTAVQSSDAVKPSQETVKPSQEVVKPSQEGELKVKIGKEKTRRRKKKNSGAKLTAMSEVSSSRSGNSTPSPPSSPVAPASTKSSCPLSPDVKQPSIQPHSVKTPETARHPKKSQVSASAAKANTSKTRVPVKSVNNNISSPKVWHSPSTSDASTPFKMFGAPPMPSIPSPPSLVSTSSVSLSCRAPGSKLDKQATVSAPKNAELAEEYIYDIWGGHLSGIHLLDPKDVTCMKSCPAEKNFNSFFVGDPQAIK</sequence>
<evidence type="ECO:0000313" key="2">
    <source>
        <dbReference type="Proteomes" id="UP001177021"/>
    </source>
</evidence>
<name>A0ACB0IT14_TRIPR</name>
<keyword evidence="2" id="KW-1185">Reference proteome</keyword>
<gene>
    <name evidence="1" type="ORF">MILVUS5_LOCUS6117</name>
</gene>
<dbReference type="Proteomes" id="UP001177021">
    <property type="component" value="Unassembled WGS sequence"/>
</dbReference>